<comment type="similarity">
    <text evidence="1">Belongs to the AfsR/DnrI/RedD regulatory family.</text>
</comment>
<name>A0A7X0II41_9ACTN</name>
<dbReference type="GO" id="GO:0000160">
    <property type="term" value="P:phosphorelay signal transduction system"/>
    <property type="evidence" value="ECO:0007669"/>
    <property type="project" value="InterPro"/>
</dbReference>
<reference evidence="7 8" key="1">
    <citation type="submission" date="2020-08" db="EMBL/GenBank/DDBJ databases">
        <title>Sequencing the genomes of 1000 actinobacteria strains.</title>
        <authorList>
            <person name="Klenk H.-P."/>
        </authorList>
    </citation>
    <scope>NUCLEOTIDE SEQUENCE [LARGE SCALE GENOMIC DNA]</scope>
    <source>
        <strain evidence="7 8">DSM 44936</strain>
    </source>
</reference>
<evidence type="ECO:0000256" key="1">
    <source>
        <dbReference type="ARBA" id="ARBA00005820"/>
    </source>
</evidence>
<dbReference type="SUPFAM" id="SSF46894">
    <property type="entry name" value="C-terminal effector domain of the bipartite response regulators"/>
    <property type="match status" value="1"/>
</dbReference>
<dbReference type="Pfam" id="PF03704">
    <property type="entry name" value="BTAD"/>
    <property type="match status" value="1"/>
</dbReference>
<dbReference type="PROSITE" id="PS51755">
    <property type="entry name" value="OMPR_PHOB"/>
    <property type="match status" value="1"/>
</dbReference>
<dbReference type="InterPro" id="IPR005158">
    <property type="entry name" value="BTAD"/>
</dbReference>
<evidence type="ECO:0000313" key="7">
    <source>
        <dbReference type="EMBL" id="MBB6475358.1"/>
    </source>
</evidence>
<dbReference type="InterPro" id="IPR011990">
    <property type="entry name" value="TPR-like_helical_dom_sf"/>
</dbReference>
<keyword evidence="4" id="KW-0804">Transcription</keyword>
<gene>
    <name evidence="7" type="ORF">BJ992_004789</name>
</gene>
<dbReference type="CDD" id="cd15831">
    <property type="entry name" value="BTAD"/>
    <property type="match status" value="1"/>
</dbReference>
<accession>A0A7X0II41</accession>
<dbReference type="Gene3D" id="1.25.40.10">
    <property type="entry name" value="Tetratricopeptide repeat domain"/>
    <property type="match status" value="1"/>
</dbReference>
<dbReference type="RefSeq" id="WP_184984612.1">
    <property type="nucleotide sequence ID" value="NZ_BAAALO010000003.1"/>
</dbReference>
<dbReference type="InterPro" id="IPR016032">
    <property type="entry name" value="Sig_transdc_resp-reg_C-effctor"/>
</dbReference>
<evidence type="ECO:0000256" key="4">
    <source>
        <dbReference type="ARBA" id="ARBA00023163"/>
    </source>
</evidence>
<dbReference type="AlphaFoldDB" id="A0A7X0II41"/>
<dbReference type="SUPFAM" id="SSF48452">
    <property type="entry name" value="TPR-like"/>
    <property type="match status" value="1"/>
</dbReference>
<evidence type="ECO:0000256" key="2">
    <source>
        <dbReference type="ARBA" id="ARBA00023015"/>
    </source>
</evidence>
<dbReference type="SMART" id="SM01043">
    <property type="entry name" value="BTAD"/>
    <property type="match status" value="1"/>
</dbReference>
<feature type="domain" description="OmpR/PhoB-type" evidence="6">
    <location>
        <begin position="1"/>
        <end position="93"/>
    </location>
</feature>
<dbReference type="PANTHER" id="PTHR35807:SF1">
    <property type="entry name" value="TRANSCRIPTIONAL REGULATOR REDD"/>
    <property type="match status" value="1"/>
</dbReference>
<dbReference type="Proteomes" id="UP000555564">
    <property type="component" value="Unassembled WGS sequence"/>
</dbReference>
<dbReference type="InterPro" id="IPR036388">
    <property type="entry name" value="WH-like_DNA-bd_sf"/>
</dbReference>
<dbReference type="GO" id="GO:0003677">
    <property type="term" value="F:DNA binding"/>
    <property type="evidence" value="ECO:0007669"/>
    <property type="project" value="UniProtKB-UniRule"/>
</dbReference>
<dbReference type="Gene3D" id="1.10.10.10">
    <property type="entry name" value="Winged helix-like DNA-binding domain superfamily/Winged helix DNA-binding domain"/>
    <property type="match status" value="1"/>
</dbReference>
<dbReference type="Pfam" id="PF00486">
    <property type="entry name" value="Trans_reg_C"/>
    <property type="match status" value="1"/>
</dbReference>
<feature type="DNA-binding region" description="OmpR/PhoB-type" evidence="5">
    <location>
        <begin position="1"/>
        <end position="93"/>
    </location>
</feature>
<evidence type="ECO:0000259" key="6">
    <source>
        <dbReference type="PROSITE" id="PS51755"/>
    </source>
</evidence>
<proteinExistence type="inferred from homology"/>
<protein>
    <submittedName>
        <fullName evidence="7">DNA-binding SARP family transcriptional activator</fullName>
    </submittedName>
</protein>
<keyword evidence="2" id="KW-0805">Transcription regulation</keyword>
<dbReference type="InterPro" id="IPR001867">
    <property type="entry name" value="OmpR/PhoB-type_DNA-bd"/>
</dbReference>
<dbReference type="PANTHER" id="PTHR35807">
    <property type="entry name" value="TRANSCRIPTIONAL REGULATOR REDD-RELATED"/>
    <property type="match status" value="1"/>
</dbReference>
<dbReference type="InterPro" id="IPR051677">
    <property type="entry name" value="AfsR-DnrI-RedD_regulator"/>
</dbReference>
<dbReference type="EMBL" id="JACHIU010000001">
    <property type="protein sequence ID" value="MBB6475358.1"/>
    <property type="molecule type" value="Genomic_DNA"/>
</dbReference>
<comment type="caution">
    <text evidence="7">The sequence shown here is derived from an EMBL/GenBank/DDBJ whole genome shotgun (WGS) entry which is preliminary data.</text>
</comment>
<dbReference type="GO" id="GO:0006355">
    <property type="term" value="P:regulation of DNA-templated transcription"/>
    <property type="evidence" value="ECO:0007669"/>
    <property type="project" value="InterPro"/>
</dbReference>
<evidence type="ECO:0000256" key="3">
    <source>
        <dbReference type="ARBA" id="ARBA00023125"/>
    </source>
</evidence>
<sequence>MRYELLGPLRVFDGREFHALSAPKMEMTLATLLVRAERVTTKEQIVEELWGEHPPRCASAALHVYISQLRKFLAAAGERAAIVTKAPGYVLRLQGAGYDVAEFQRAVQHGRLHLQAGRYAEALAEFEKGLALLRGPVLEDLAEGPVLSAFAAWVETERLDCLELSIEARNALGRHREVIGPLNTLIAQYPLRESLYRHLMVALYRSERQADALAVYRSAHQVLRMELGVQPCRSLRRLHHAILTSDDLLDLPAAS</sequence>
<dbReference type="SMART" id="SM00862">
    <property type="entry name" value="Trans_reg_C"/>
    <property type="match status" value="1"/>
</dbReference>
<evidence type="ECO:0000313" key="8">
    <source>
        <dbReference type="Proteomes" id="UP000555564"/>
    </source>
</evidence>
<evidence type="ECO:0000256" key="5">
    <source>
        <dbReference type="PROSITE-ProRule" id="PRU01091"/>
    </source>
</evidence>
<keyword evidence="8" id="KW-1185">Reference proteome</keyword>
<keyword evidence="3 5" id="KW-0238">DNA-binding</keyword>
<organism evidence="7 8">
    <name type="scientific">Sphaerisporangium rubeum</name>
    <dbReference type="NCBI Taxonomy" id="321317"/>
    <lineage>
        <taxon>Bacteria</taxon>
        <taxon>Bacillati</taxon>
        <taxon>Actinomycetota</taxon>
        <taxon>Actinomycetes</taxon>
        <taxon>Streptosporangiales</taxon>
        <taxon>Streptosporangiaceae</taxon>
        <taxon>Sphaerisporangium</taxon>
    </lineage>
</organism>